<reference evidence="1" key="1">
    <citation type="submission" date="2019-02" db="EMBL/GenBank/DDBJ databases">
        <authorList>
            <person name="Gruber-Vodicka R. H."/>
            <person name="Seah K. B. B."/>
        </authorList>
    </citation>
    <scope>NUCLEOTIDE SEQUENCE</scope>
    <source>
        <strain evidence="2">BECK_BY19</strain>
        <strain evidence="1">BECK_BY8</strain>
    </source>
</reference>
<evidence type="ECO:0000313" key="1">
    <source>
        <dbReference type="EMBL" id="VFK67512.1"/>
    </source>
</evidence>
<name>A0A451ANB7_9GAMM</name>
<dbReference type="Pfam" id="PF14076">
    <property type="entry name" value="DUF4258"/>
    <property type="match status" value="1"/>
</dbReference>
<dbReference type="AlphaFoldDB" id="A0A451ANB7"/>
<dbReference type="EMBL" id="CAADGD010000140">
    <property type="protein sequence ID" value="VFK72803.1"/>
    <property type="molecule type" value="Genomic_DNA"/>
</dbReference>
<dbReference type="InterPro" id="IPR025354">
    <property type="entry name" value="DUF4258"/>
</dbReference>
<accession>A0A451ANB7</accession>
<protein>
    <submittedName>
        <fullName evidence="1">Uncharacterized protein</fullName>
    </submittedName>
</protein>
<organism evidence="1">
    <name type="scientific">Candidatus Kentrum sp. UNK</name>
    <dbReference type="NCBI Taxonomy" id="2126344"/>
    <lineage>
        <taxon>Bacteria</taxon>
        <taxon>Pseudomonadati</taxon>
        <taxon>Pseudomonadota</taxon>
        <taxon>Gammaproteobacteria</taxon>
        <taxon>Candidatus Kentrum</taxon>
    </lineage>
</organism>
<evidence type="ECO:0000313" key="2">
    <source>
        <dbReference type="EMBL" id="VFK72803.1"/>
    </source>
</evidence>
<proteinExistence type="predicted"/>
<dbReference type="EMBL" id="CAADFZ010000146">
    <property type="protein sequence ID" value="VFK67512.1"/>
    <property type="molecule type" value="Genomic_DNA"/>
</dbReference>
<sequence>MSELVIEWDEEKNDILMRERRICFQDVLAAIEDGRILEDSRHPNHEKYHHQRVLVVEIGGYACAVPYVREGNKLFLKTIYRSRIHQKRYSKHGSSLPKKFR</sequence>
<gene>
    <name evidence="1" type="ORF">BECKUNK1418G_GA0071005_11464</name>
    <name evidence="2" type="ORF">BECKUNK1418H_GA0071006_11405</name>
</gene>